<dbReference type="Gene3D" id="3.40.50.20">
    <property type="match status" value="1"/>
</dbReference>
<dbReference type="GO" id="GO:0005524">
    <property type="term" value="F:ATP binding"/>
    <property type="evidence" value="ECO:0007669"/>
    <property type="project" value="UniProtKB-UniRule"/>
</dbReference>
<dbReference type="UniPathway" id="UPA00074">
    <property type="reaction ID" value="UER00942"/>
</dbReference>
<dbReference type="Gene3D" id="3.30.1490.20">
    <property type="entry name" value="ATP-grasp fold, A domain"/>
    <property type="match status" value="1"/>
</dbReference>
<dbReference type="InterPro" id="IPR005875">
    <property type="entry name" value="PurK"/>
</dbReference>
<dbReference type="InterPro" id="IPR011054">
    <property type="entry name" value="Rudment_hybrid_motif"/>
</dbReference>
<dbReference type="Pfam" id="PF17769">
    <property type="entry name" value="PurK_C"/>
    <property type="match status" value="1"/>
</dbReference>
<dbReference type="PANTHER" id="PTHR11609:SF5">
    <property type="entry name" value="PHOSPHORIBOSYLAMINOIMIDAZOLE CARBOXYLASE"/>
    <property type="match status" value="1"/>
</dbReference>
<evidence type="ECO:0000313" key="8">
    <source>
        <dbReference type="EMBL" id="SHF17207.1"/>
    </source>
</evidence>
<keyword evidence="1 5" id="KW-0436">Ligase</keyword>
<dbReference type="RefSeq" id="WP_073155630.1">
    <property type="nucleotide sequence ID" value="NZ_FQVL01000009.1"/>
</dbReference>
<feature type="binding site" evidence="5">
    <location>
        <position position="109"/>
    </location>
    <ligand>
        <name>ATP</name>
        <dbReference type="ChEBI" id="CHEBI:30616"/>
    </ligand>
</feature>
<dbReference type="EMBL" id="FQVL01000009">
    <property type="protein sequence ID" value="SHF17207.1"/>
    <property type="molecule type" value="Genomic_DNA"/>
</dbReference>
<comment type="pathway">
    <text evidence="5 6">Purine metabolism; IMP biosynthesis via de novo pathway; 5-amino-1-(5-phospho-D-ribosyl)imidazole-4-carboxylate from 5-amino-1-(5-phospho-D-ribosyl)imidazole (N5-CAIR route): step 1/2.</text>
</comment>
<dbReference type="InterPro" id="IPR016185">
    <property type="entry name" value="PreATP-grasp_dom_sf"/>
</dbReference>
<dbReference type="NCBIfam" id="NF004676">
    <property type="entry name" value="PRK06019.1-2"/>
    <property type="match status" value="1"/>
</dbReference>
<evidence type="ECO:0000256" key="1">
    <source>
        <dbReference type="ARBA" id="ARBA00022598"/>
    </source>
</evidence>
<dbReference type="GO" id="GO:0034028">
    <property type="term" value="F:5-(carboxyamino)imidazole ribonucleotide synthase activity"/>
    <property type="evidence" value="ECO:0007669"/>
    <property type="project" value="UniProtKB-UniRule"/>
</dbReference>
<dbReference type="InterPro" id="IPR003135">
    <property type="entry name" value="ATP-grasp_carboxylate-amine"/>
</dbReference>
<feature type="domain" description="ATP-grasp" evidence="7">
    <location>
        <begin position="113"/>
        <end position="301"/>
    </location>
</feature>
<proteinExistence type="inferred from homology"/>
<keyword evidence="4 5" id="KW-0067">ATP-binding</keyword>
<dbReference type="SUPFAM" id="SSF51246">
    <property type="entry name" value="Rudiment single hybrid motif"/>
    <property type="match status" value="1"/>
</dbReference>
<keyword evidence="3 5" id="KW-0658">Purine biosynthesis</keyword>
<dbReference type="NCBIfam" id="NF004679">
    <property type="entry name" value="PRK06019.1-5"/>
    <property type="match status" value="1"/>
</dbReference>
<feature type="binding site" evidence="5">
    <location>
        <position position="217"/>
    </location>
    <ligand>
        <name>ATP</name>
        <dbReference type="ChEBI" id="CHEBI:30616"/>
    </ligand>
</feature>
<dbReference type="NCBIfam" id="NF004675">
    <property type="entry name" value="PRK06019.1-1"/>
    <property type="match status" value="1"/>
</dbReference>
<evidence type="ECO:0000259" key="7">
    <source>
        <dbReference type="PROSITE" id="PS50975"/>
    </source>
</evidence>
<evidence type="ECO:0000256" key="2">
    <source>
        <dbReference type="ARBA" id="ARBA00022741"/>
    </source>
</evidence>
<feature type="binding site" evidence="5">
    <location>
        <position position="194"/>
    </location>
    <ligand>
        <name>ATP</name>
        <dbReference type="ChEBI" id="CHEBI:30616"/>
    </ligand>
</feature>
<dbReference type="FunFam" id="3.30.1490.20:FF:000015">
    <property type="entry name" value="N5-carboxyaminoimidazole ribonucleotide synthase"/>
    <property type="match status" value="1"/>
</dbReference>
<keyword evidence="9" id="KW-1185">Reference proteome</keyword>
<evidence type="ECO:0000256" key="6">
    <source>
        <dbReference type="RuleBase" id="RU361200"/>
    </source>
</evidence>
<dbReference type="GO" id="GO:0005829">
    <property type="term" value="C:cytosol"/>
    <property type="evidence" value="ECO:0007669"/>
    <property type="project" value="TreeGrafter"/>
</dbReference>
<dbReference type="Pfam" id="PF22660">
    <property type="entry name" value="RS_preATP-grasp-like"/>
    <property type="match status" value="1"/>
</dbReference>
<comment type="function">
    <text evidence="6">Catalyzes the ATP-dependent conversion of 5-aminoimidazole ribonucleotide (AIR) and HCO(3)- to N5-carboxyaminoimidazole ribonucleotide (N5-CAIR).</text>
</comment>
<evidence type="ECO:0000313" key="9">
    <source>
        <dbReference type="Proteomes" id="UP000184476"/>
    </source>
</evidence>
<dbReference type="NCBIfam" id="TIGR01161">
    <property type="entry name" value="purK"/>
    <property type="match status" value="1"/>
</dbReference>
<dbReference type="GO" id="GO:0046872">
    <property type="term" value="F:metal ion binding"/>
    <property type="evidence" value="ECO:0007669"/>
    <property type="project" value="InterPro"/>
</dbReference>
<dbReference type="InterPro" id="IPR054350">
    <property type="entry name" value="PurT/PurK_preATP-grasp"/>
</dbReference>
<dbReference type="EC" id="6.3.4.18" evidence="5 6"/>
<protein>
    <recommendedName>
        <fullName evidence="5 6">N5-carboxyaminoimidazole ribonucleotide synthase</fullName>
        <shortName evidence="5 6">N5-CAIR synthase</shortName>
        <ecNumber evidence="5 6">6.3.4.18</ecNumber>
    </recommendedName>
    <alternativeName>
        <fullName evidence="5 6">5-(carboxyamino)imidazole ribonucleotide synthetase</fullName>
    </alternativeName>
</protein>
<dbReference type="FunFam" id="3.30.470.20:FF:000029">
    <property type="entry name" value="N5-carboxyaminoimidazole ribonucleotide synthase"/>
    <property type="match status" value="1"/>
</dbReference>
<evidence type="ECO:0000256" key="5">
    <source>
        <dbReference type="HAMAP-Rule" id="MF_01928"/>
    </source>
</evidence>
<reference evidence="8 9" key="1">
    <citation type="submission" date="2016-11" db="EMBL/GenBank/DDBJ databases">
        <authorList>
            <person name="Jaros S."/>
            <person name="Januszkiewicz K."/>
            <person name="Wedrychowicz H."/>
        </authorList>
    </citation>
    <scope>NUCLEOTIDE SEQUENCE [LARGE SCALE GENOMIC DNA]</scope>
    <source>
        <strain evidence="8 9">DSM 44666</strain>
    </source>
</reference>
<dbReference type="Gene3D" id="3.30.470.20">
    <property type="entry name" value="ATP-grasp fold, B domain"/>
    <property type="match status" value="1"/>
</dbReference>
<dbReference type="GO" id="GO:0004638">
    <property type="term" value="F:phosphoribosylaminoimidazole carboxylase activity"/>
    <property type="evidence" value="ECO:0007669"/>
    <property type="project" value="InterPro"/>
</dbReference>
<name>A0A1M4ZHD1_9BACL</name>
<comment type="function">
    <text evidence="5">Catalyzes the ATP-dependent conversion of 5-aminoimidazole ribonucleotide (AIR) and HCO(3)(-) to N5-carboxyaminoimidazole ribonucleotide (N5-CAIR).</text>
</comment>
<evidence type="ECO:0000256" key="3">
    <source>
        <dbReference type="ARBA" id="ARBA00022755"/>
    </source>
</evidence>
<dbReference type="Pfam" id="PF02222">
    <property type="entry name" value="ATP-grasp"/>
    <property type="match status" value="1"/>
</dbReference>
<dbReference type="HAMAP" id="MF_01928">
    <property type="entry name" value="PurK"/>
    <property type="match status" value="1"/>
</dbReference>
<dbReference type="PANTHER" id="PTHR11609">
    <property type="entry name" value="PURINE BIOSYNTHESIS PROTEIN 6/7, PUR6/7"/>
    <property type="match status" value="1"/>
</dbReference>
<dbReference type="OrthoDB" id="9804625at2"/>
<dbReference type="SUPFAM" id="SSF56059">
    <property type="entry name" value="Glutathione synthetase ATP-binding domain-like"/>
    <property type="match status" value="1"/>
</dbReference>
<feature type="binding site" evidence="5">
    <location>
        <position position="149"/>
    </location>
    <ligand>
        <name>ATP</name>
        <dbReference type="ChEBI" id="CHEBI:30616"/>
    </ligand>
</feature>
<comment type="subunit">
    <text evidence="5 6">Homodimer.</text>
</comment>
<dbReference type="GO" id="GO:0006189">
    <property type="term" value="P:'de novo' IMP biosynthetic process"/>
    <property type="evidence" value="ECO:0007669"/>
    <property type="project" value="UniProtKB-UniRule"/>
</dbReference>
<gene>
    <name evidence="5 6" type="primary">purK</name>
    <name evidence="8" type="ORF">SAMN05444392_10945</name>
</gene>
<sequence length="395" mass="44019">MSKEVSLLPGMTIGVLGGGQLGRMVMLEGRKLGFRFITLDPAEDCPGSQVADDHIVAAYDDLRAAEELAKRSDMVIYEFENIDPSVVKRIETLTTVPQGSELLRVTGHRLHEKQMVSAAGVPVAEYRSVETRTQFSRAWQELGLPVVLKTATGGYDGKGQWMIRTEKDLHTLPDDLFENGQEFVLEQLVPFCKEISVVVARNKQGDIKAFPPTVNLHRNHILHLSLAPAPLSPELLSRAQQLAKQTAEHLQMVGLLAVEMFLLPNGDLLVNELAPRPHNSGHYTFDACSTSQFAQFLRAVLGLPLHEAKLRQPVAMVNLLGEHHAAFEQKFYQFPTDVQIHWYGKTTAKVGRKMGHLTILGDSTQQVMQRVEELGIWSNLTEEERSILFTETAIS</sequence>
<feature type="binding site" evidence="5">
    <location>
        <begin position="271"/>
        <end position="272"/>
    </location>
    <ligand>
        <name>ATP</name>
        <dbReference type="ChEBI" id="CHEBI:30616"/>
    </ligand>
</feature>
<dbReference type="InterPro" id="IPR011761">
    <property type="entry name" value="ATP-grasp"/>
</dbReference>
<dbReference type="InterPro" id="IPR040686">
    <property type="entry name" value="PurK_C"/>
</dbReference>
<evidence type="ECO:0000256" key="4">
    <source>
        <dbReference type="ARBA" id="ARBA00022840"/>
    </source>
</evidence>
<comment type="catalytic activity">
    <reaction evidence="5 6">
        <text>5-amino-1-(5-phospho-beta-D-ribosyl)imidazole + hydrogencarbonate + ATP = 5-carboxyamino-1-(5-phospho-D-ribosyl)imidazole + ADP + phosphate + 2 H(+)</text>
        <dbReference type="Rhea" id="RHEA:19317"/>
        <dbReference type="ChEBI" id="CHEBI:15378"/>
        <dbReference type="ChEBI" id="CHEBI:17544"/>
        <dbReference type="ChEBI" id="CHEBI:30616"/>
        <dbReference type="ChEBI" id="CHEBI:43474"/>
        <dbReference type="ChEBI" id="CHEBI:58730"/>
        <dbReference type="ChEBI" id="CHEBI:137981"/>
        <dbReference type="ChEBI" id="CHEBI:456216"/>
        <dbReference type="EC" id="6.3.4.18"/>
    </reaction>
</comment>
<dbReference type="PROSITE" id="PS50975">
    <property type="entry name" value="ATP_GRASP"/>
    <property type="match status" value="1"/>
</dbReference>
<feature type="binding site" evidence="5">
    <location>
        <begin position="154"/>
        <end position="160"/>
    </location>
    <ligand>
        <name>ATP</name>
        <dbReference type="ChEBI" id="CHEBI:30616"/>
    </ligand>
</feature>
<comment type="similarity">
    <text evidence="5 6">Belongs to the PurK/PurT family.</text>
</comment>
<dbReference type="Proteomes" id="UP000184476">
    <property type="component" value="Unassembled WGS sequence"/>
</dbReference>
<dbReference type="STRING" id="112248.SAMN05444392_10945"/>
<keyword evidence="2 5" id="KW-0547">Nucleotide-binding</keyword>
<accession>A0A1M4ZHD1</accession>
<feature type="binding site" evidence="5">
    <location>
        <begin position="186"/>
        <end position="189"/>
    </location>
    <ligand>
        <name>ATP</name>
        <dbReference type="ChEBI" id="CHEBI:30616"/>
    </ligand>
</feature>
<dbReference type="InterPro" id="IPR013815">
    <property type="entry name" value="ATP_grasp_subdomain_1"/>
</dbReference>
<dbReference type="SUPFAM" id="SSF52440">
    <property type="entry name" value="PreATP-grasp domain"/>
    <property type="match status" value="1"/>
</dbReference>
<organism evidence="8 9">
    <name type="scientific">Seinonella peptonophila</name>
    <dbReference type="NCBI Taxonomy" id="112248"/>
    <lineage>
        <taxon>Bacteria</taxon>
        <taxon>Bacillati</taxon>
        <taxon>Bacillota</taxon>
        <taxon>Bacilli</taxon>
        <taxon>Bacillales</taxon>
        <taxon>Thermoactinomycetaceae</taxon>
        <taxon>Seinonella</taxon>
    </lineage>
</organism>
<dbReference type="AlphaFoldDB" id="A0A1M4ZHD1"/>